<feature type="non-terminal residue" evidence="1">
    <location>
        <position position="36"/>
    </location>
</feature>
<name>X1IGQ4_9ZZZZ</name>
<reference evidence="1" key="1">
    <citation type="journal article" date="2014" name="Front. Microbiol.">
        <title>High frequency of phylogenetically diverse reductive dehalogenase-homologous genes in deep subseafloor sedimentary metagenomes.</title>
        <authorList>
            <person name="Kawai M."/>
            <person name="Futagami T."/>
            <person name="Toyoda A."/>
            <person name="Takaki Y."/>
            <person name="Nishi S."/>
            <person name="Hori S."/>
            <person name="Arai W."/>
            <person name="Tsubouchi T."/>
            <person name="Morono Y."/>
            <person name="Uchiyama I."/>
            <person name="Ito T."/>
            <person name="Fujiyama A."/>
            <person name="Inagaki F."/>
            <person name="Takami H."/>
        </authorList>
    </citation>
    <scope>NUCLEOTIDE SEQUENCE</scope>
    <source>
        <strain evidence="1">Expedition CK06-06</strain>
    </source>
</reference>
<protein>
    <submittedName>
        <fullName evidence="1">Uncharacterized protein</fullName>
    </submittedName>
</protein>
<gene>
    <name evidence="1" type="ORF">S03H2_47020</name>
</gene>
<organism evidence="1">
    <name type="scientific">marine sediment metagenome</name>
    <dbReference type="NCBI Taxonomy" id="412755"/>
    <lineage>
        <taxon>unclassified sequences</taxon>
        <taxon>metagenomes</taxon>
        <taxon>ecological metagenomes</taxon>
    </lineage>
</organism>
<dbReference type="EMBL" id="BARU01029568">
    <property type="protein sequence ID" value="GAH68435.1"/>
    <property type="molecule type" value="Genomic_DNA"/>
</dbReference>
<evidence type="ECO:0000313" key="1">
    <source>
        <dbReference type="EMBL" id="GAH68435.1"/>
    </source>
</evidence>
<dbReference type="AlphaFoldDB" id="X1IGQ4"/>
<accession>X1IGQ4</accession>
<comment type="caution">
    <text evidence="1">The sequence shown here is derived from an EMBL/GenBank/DDBJ whole genome shotgun (WGS) entry which is preliminary data.</text>
</comment>
<proteinExistence type="predicted"/>
<sequence>MPDVRTPRPRQAGVARYAEIQRALETAIVSGDWPPG</sequence>